<dbReference type="GO" id="GO:0005634">
    <property type="term" value="C:nucleus"/>
    <property type="evidence" value="ECO:0007669"/>
    <property type="project" value="UniProtKB-SubCell"/>
</dbReference>
<comment type="subunit">
    <text evidence="11">Monomer. Interacts with SARS1/SerRS; interaction is mediated via tRNA(Ser) and is required for N(3)-methylcytidine methylation.</text>
</comment>
<dbReference type="GO" id="GO:0030488">
    <property type="term" value="P:tRNA methylation"/>
    <property type="evidence" value="ECO:0007669"/>
    <property type="project" value="UniProtKB-ARBA"/>
</dbReference>
<evidence type="ECO:0000256" key="2">
    <source>
        <dbReference type="ARBA" id="ARBA00004496"/>
    </source>
</evidence>
<name>A0A1Y1MS57_PHOPY</name>
<evidence type="ECO:0000313" key="13">
    <source>
        <dbReference type="EMBL" id="JAV88523.1"/>
    </source>
</evidence>
<dbReference type="Gene3D" id="3.40.50.150">
    <property type="entry name" value="Vaccinia Virus protein VP39"/>
    <property type="match status" value="1"/>
</dbReference>
<comment type="catalytic activity">
    <reaction evidence="9">
        <text>cytidine(32) in tRNA(Ser) + S-adenosyl-L-methionine = N(3)-methylcytidine(32) in tRNA(Ser) + S-adenosyl-L-homocysteine + H(+)</text>
        <dbReference type="Rhea" id="RHEA:50956"/>
        <dbReference type="Rhea" id="RHEA-COMP:12849"/>
        <dbReference type="Rhea" id="RHEA-COMP:12851"/>
        <dbReference type="ChEBI" id="CHEBI:15378"/>
        <dbReference type="ChEBI" id="CHEBI:57856"/>
        <dbReference type="ChEBI" id="CHEBI:59789"/>
        <dbReference type="ChEBI" id="CHEBI:74894"/>
        <dbReference type="ChEBI" id="CHEBI:82748"/>
    </reaction>
    <physiologicalReaction direction="left-to-right" evidence="9">
        <dbReference type="Rhea" id="RHEA:50957"/>
    </physiologicalReaction>
</comment>
<reference evidence="13" key="1">
    <citation type="journal article" date="2016" name="Sci. Rep.">
        <title>Molecular characterization of firefly nuptial gifts: a multi-omics approach sheds light on postcopulatory sexual selection.</title>
        <authorList>
            <person name="Al-Wathiqui N."/>
            <person name="Fallon T.R."/>
            <person name="South A."/>
            <person name="Weng J.K."/>
            <person name="Lewis S.M."/>
        </authorList>
    </citation>
    <scope>NUCLEOTIDE SEQUENCE</scope>
</reference>
<dbReference type="GO" id="GO:0052735">
    <property type="term" value="F:tRNA (cytidine-3-)-methyltransferase activity"/>
    <property type="evidence" value="ECO:0007669"/>
    <property type="project" value="UniProtKB-ARBA"/>
</dbReference>
<dbReference type="SUPFAM" id="SSF53335">
    <property type="entry name" value="S-adenosyl-L-methionine-dependent methyltransferases"/>
    <property type="match status" value="1"/>
</dbReference>
<accession>A0A1Y1MS57</accession>
<protein>
    <recommendedName>
        <fullName evidence="12">tRNA N(3)-methylcytidine methyltransferase</fullName>
        <ecNumber evidence="12">2.1.1.-</ecNumber>
    </recommendedName>
</protein>
<dbReference type="RefSeq" id="XP_031338629.1">
    <property type="nucleotide sequence ID" value="XM_031482769.1"/>
</dbReference>
<dbReference type="OrthoDB" id="417697at2759"/>
<proteinExistence type="inferred from homology"/>
<dbReference type="KEGG" id="ppyr:116167413"/>
<dbReference type="FunFam" id="3.40.50.150:FF:000279">
    <property type="entry name" value="Methyltransferase-like protein"/>
    <property type="match status" value="1"/>
</dbReference>
<dbReference type="AlphaFoldDB" id="A0A1Y1MS57"/>
<dbReference type="RefSeq" id="XP_031338630.1">
    <property type="nucleotide sequence ID" value="XM_031482770.1"/>
</dbReference>
<keyword evidence="8" id="KW-0539">Nucleus</keyword>
<evidence type="ECO:0000256" key="1">
    <source>
        <dbReference type="ARBA" id="ARBA00004123"/>
    </source>
</evidence>
<keyword evidence="4" id="KW-0963">Cytoplasm</keyword>
<dbReference type="InterPro" id="IPR026113">
    <property type="entry name" value="METTL2/6/8-like"/>
</dbReference>
<sequence length="269" mass="31614">MEEQETNSPIVLTTDEINCLELQNKRLVTDYKAQMLEVNARKYWDLFYKRNETRFFKDRHWTTREFTDLLNLDCNLNSRRKVVLEIGCGVGNFIFPLLEEKINLFLFACDFSPRAIEFVKSNPLYNEDNVRAFVADVTTDDIFTTLEQSTVDIVTLVFVLSAIHPEKFLKVLQNIFLLLKPGGIILFRDYGLYDMAQLRFKAGNKISENFYMRQDGTRSYYFSLEFTSELLSKAGFEVVNISYIHRRTINKKDNIDVPRIFLQAKFKKP</sequence>
<evidence type="ECO:0000256" key="7">
    <source>
        <dbReference type="ARBA" id="ARBA00022694"/>
    </source>
</evidence>
<evidence type="ECO:0000256" key="4">
    <source>
        <dbReference type="ARBA" id="ARBA00022490"/>
    </source>
</evidence>
<dbReference type="PANTHER" id="PTHR22809">
    <property type="entry name" value="METHYLTRANSFERASE-RELATED"/>
    <property type="match status" value="1"/>
</dbReference>
<dbReference type="InterPro" id="IPR029063">
    <property type="entry name" value="SAM-dependent_MTases_sf"/>
</dbReference>
<evidence type="ECO:0000256" key="3">
    <source>
        <dbReference type="ARBA" id="ARBA00009725"/>
    </source>
</evidence>
<dbReference type="PANTHER" id="PTHR22809:SF5">
    <property type="entry name" value="TRNA N(3)-METHYLCYTIDINE METHYLTRANSFERASE METTL6"/>
    <property type="match status" value="1"/>
</dbReference>
<comment type="similarity">
    <text evidence="3 12">Belongs to the methyltransferase superfamily. METL family.</text>
</comment>
<dbReference type="EC" id="2.1.1.-" evidence="12"/>
<evidence type="ECO:0000256" key="6">
    <source>
        <dbReference type="ARBA" id="ARBA00022679"/>
    </source>
</evidence>
<comment type="function">
    <text evidence="10">S-adenosyl-L-methionine-dependent methyltransferase that mediates N(3)-methylcytidine modification of residue 32 of the tRNA anticodon loop of tRNA(Ser), including tRNA(Ser)(UGA) and tRNA(Ser)(GCU). Interaction with SARS1/SerRS is required for N(3)-methylcytidine methylation.</text>
</comment>
<dbReference type="Pfam" id="PF13489">
    <property type="entry name" value="Methyltransf_23"/>
    <property type="match status" value="1"/>
</dbReference>
<keyword evidence="7" id="KW-0819">tRNA processing</keyword>
<dbReference type="GO" id="GO:0005737">
    <property type="term" value="C:cytoplasm"/>
    <property type="evidence" value="ECO:0007669"/>
    <property type="project" value="UniProtKB-SubCell"/>
</dbReference>
<dbReference type="EMBL" id="GEZM01023287">
    <property type="protein sequence ID" value="JAV88523.1"/>
    <property type="molecule type" value="Transcribed_RNA"/>
</dbReference>
<keyword evidence="5 12" id="KW-0489">Methyltransferase</keyword>
<evidence type="ECO:0000256" key="12">
    <source>
        <dbReference type="PIRNR" id="PIRNR037755"/>
    </source>
</evidence>
<evidence type="ECO:0000256" key="10">
    <source>
        <dbReference type="ARBA" id="ARBA00058280"/>
    </source>
</evidence>
<evidence type="ECO:0000256" key="8">
    <source>
        <dbReference type="ARBA" id="ARBA00023242"/>
    </source>
</evidence>
<evidence type="ECO:0000256" key="11">
    <source>
        <dbReference type="ARBA" id="ARBA00065134"/>
    </source>
</evidence>
<evidence type="ECO:0000256" key="9">
    <source>
        <dbReference type="ARBA" id="ARBA00050646"/>
    </source>
</evidence>
<dbReference type="CDD" id="cd02440">
    <property type="entry name" value="AdoMet_MTases"/>
    <property type="match status" value="1"/>
</dbReference>
<evidence type="ECO:0000256" key="5">
    <source>
        <dbReference type="ARBA" id="ARBA00022603"/>
    </source>
</evidence>
<dbReference type="PIRSF" id="PIRSF037755">
    <property type="entry name" value="Mettl2_prd"/>
    <property type="match status" value="1"/>
</dbReference>
<dbReference type="GeneID" id="116167413"/>
<keyword evidence="6 12" id="KW-0808">Transferase</keyword>
<comment type="subcellular location">
    <subcellularLocation>
        <location evidence="2">Cytoplasm</location>
    </subcellularLocation>
    <subcellularLocation>
        <location evidence="1">Nucleus</location>
    </subcellularLocation>
</comment>
<organism evidence="13">
    <name type="scientific">Photinus pyralis</name>
    <name type="common">Common eastern firefly</name>
    <name type="synonym">Lampyris pyralis</name>
    <dbReference type="NCBI Taxonomy" id="7054"/>
    <lineage>
        <taxon>Eukaryota</taxon>
        <taxon>Metazoa</taxon>
        <taxon>Ecdysozoa</taxon>
        <taxon>Arthropoda</taxon>
        <taxon>Hexapoda</taxon>
        <taxon>Insecta</taxon>
        <taxon>Pterygota</taxon>
        <taxon>Neoptera</taxon>
        <taxon>Endopterygota</taxon>
        <taxon>Coleoptera</taxon>
        <taxon>Polyphaga</taxon>
        <taxon>Elateriformia</taxon>
        <taxon>Elateroidea</taxon>
        <taxon>Lampyridae</taxon>
        <taxon>Lampyrinae</taxon>
        <taxon>Photinus</taxon>
    </lineage>
</organism>